<evidence type="ECO:0000313" key="9">
    <source>
        <dbReference type="Proteomes" id="UP001417504"/>
    </source>
</evidence>
<comment type="similarity">
    <text evidence="6">Belongs to the protein kinase superfamily.</text>
</comment>
<evidence type="ECO:0000256" key="4">
    <source>
        <dbReference type="ARBA" id="ARBA00022840"/>
    </source>
</evidence>
<dbReference type="Proteomes" id="UP001417504">
    <property type="component" value="Unassembled WGS sequence"/>
</dbReference>
<evidence type="ECO:0000256" key="1">
    <source>
        <dbReference type="ARBA" id="ARBA00022679"/>
    </source>
</evidence>
<evidence type="ECO:0000256" key="6">
    <source>
        <dbReference type="RuleBase" id="RU000304"/>
    </source>
</evidence>
<evidence type="ECO:0000313" key="8">
    <source>
        <dbReference type="EMBL" id="KAK9155077.1"/>
    </source>
</evidence>
<dbReference type="PROSITE" id="PS50011">
    <property type="entry name" value="PROTEIN_KINASE_DOM"/>
    <property type="match status" value="1"/>
</dbReference>
<dbReference type="InterPro" id="IPR008271">
    <property type="entry name" value="Ser/Thr_kinase_AS"/>
</dbReference>
<proteinExistence type="inferred from homology"/>
<keyword evidence="1" id="KW-0808">Transferase</keyword>
<dbReference type="SMART" id="SM00220">
    <property type="entry name" value="S_TKc"/>
    <property type="match status" value="1"/>
</dbReference>
<dbReference type="PANTHER" id="PTHR24055">
    <property type="entry name" value="MITOGEN-ACTIVATED PROTEIN KINASE"/>
    <property type="match status" value="1"/>
</dbReference>
<dbReference type="InterPro" id="IPR011009">
    <property type="entry name" value="Kinase-like_dom_sf"/>
</dbReference>
<dbReference type="EMBL" id="JBBNAE010000001">
    <property type="protein sequence ID" value="KAK9155077.1"/>
    <property type="molecule type" value="Genomic_DNA"/>
</dbReference>
<sequence length="261" mass="30672">MLGNGSYDYERLEELNKGSFEYEVSDARPRLSLLHNNSYEKLIHDYEPLEALGEGSYGCLWKAVKKHSGDVVAIKKLKDKFNSSSWKKCMNLREVKALRGVGDYPNIVKLKQLIVEDNILHLVMECMDMTLTQFMKKRVKMFSDGDDVCGVVIQLFQALAHMHQRWYFHHDLKPDNILVYDDVVKVADLGMAREVSTDGDEMYTKYVMTLWYRPRRFCWKLQHIVHPWICGRRGLSLRGCSLRCLCFESLVRWIKYERFVV</sequence>
<dbReference type="InterPro" id="IPR050117">
    <property type="entry name" value="MAPK"/>
</dbReference>
<feature type="domain" description="Protein kinase" evidence="7">
    <location>
        <begin position="46"/>
        <end position="261"/>
    </location>
</feature>
<dbReference type="SUPFAM" id="SSF56112">
    <property type="entry name" value="Protein kinase-like (PK-like)"/>
    <property type="match status" value="1"/>
</dbReference>
<dbReference type="PROSITE" id="PS00107">
    <property type="entry name" value="PROTEIN_KINASE_ATP"/>
    <property type="match status" value="1"/>
</dbReference>
<keyword evidence="6" id="KW-0723">Serine/threonine-protein kinase</keyword>
<evidence type="ECO:0000256" key="2">
    <source>
        <dbReference type="ARBA" id="ARBA00022741"/>
    </source>
</evidence>
<dbReference type="Gene3D" id="3.30.200.20">
    <property type="entry name" value="Phosphorylase Kinase, domain 1"/>
    <property type="match status" value="1"/>
</dbReference>
<comment type="caution">
    <text evidence="8">The sequence shown here is derived from an EMBL/GenBank/DDBJ whole genome shotgun (WGS) entry which is preliminary data.</text>
</comment>
<protein>
    <recommendedName>
        <fullName evidence="7">Protein kinase domain-containing protein</fullName>
    </recommendedName>
</protein>
<gene>
    <name evidence="8" type="ORF">Sjap_002557</name>
</gene>
<keyword evidence="2 5" id="KW-0547">Nucleotide-binding</keyword>
<accession>A0AAP0PSR0</accession>
<dbReference type="PROSITE" id="PS00108">
    <property type="entry name" value="PROTEIN_KINASE_ST"/>
    <property type="match status" value="1"/>
</dbReference>
<keyword evidence="4 5" id="KW-0067">ATP-binding</keyword>
<evidence type="ECO:0000259" key="7">
    <source>
        <dbReference type="PROSITE" id="PS50011"/>
    </source>
</evidence>
<name>A0AAP0PSR0_9MAGN</name>
<dbReference type="InterPro" id="IPR017441">
    <property type="entry name" value="Protein_kinase_ATP_BS"/>
</dbReference>
<keyword evidence="9" id="KW-1185">Reference proteome</keyword>
<keyword evidence="3" id="KW-0418">Kinase</keyword>
<dbReference type="InterPro" id="IPR000719">
    <property type="entry name" value="Prot_kinase_dom"/>
</dbReference>
<dbReference type="Gene3D" id="1.10.510.10">
    <property type="entry name" value="Transferase(Phosphotransferase) domain 1"/>
    <property type="match status" value="1"/>
</dbReference>
<evidence type="ECO:0000256" key="5">
    <source>
        <dbReference type="PROSITE-ProRule" id="PRU10141"/>
    </source>
</evidence>
<dbReference type="AlphaFoldDB" id="A0AAP0PSR0"/>
<dbReference type="GO" id="GO:0005524">
    <property type="term" value="F:ATP binding"/>
    <property type="evidence" value="ECO:0007669"/>
    <property type="project" value="UniProtKB-UniRule"/>
</dbReference>
<reference evidence="8 9" key="1">
    <citation type="submission" date="2024-01" db="EMBL/GenBank/DDBJ databases">
        <title>Genome assemblies of Stephania.</title>
        <authorList>
            <person name="Yang L."/>
        </authorList>
    </citation>
    <scope>NUCLEOTIDE SEQUENCE [LARGE SCALE GENOMIC DNA]</scope>
    <source>
        <strain evidence="8">QJT</strain>
        <tissue evidence="8">Leaf</tissue>
    </source>
</reference>
<dbReference type="GO" id="GO:0004674">
    <property type="term" value="F:protein serine/threonine kinase activity"/>
    <property type="evidence" value="ECO:0007669"/>
    <property type="project" value="UniProtKB-KW"/>
</dbReference>
<feature type="binding site" evidence="5">
    <location>
        <position position="76"/>
    </location>
    <ligand>
        <name>ATP</name>
        <dbReference type="ChEBI" id="CHEBI:30616"/>
    </ligand>
</feature>
<organism evidence="8 9">
    <name type="scientific">Stephania japonica</name>
    <dbReference type="NCBI Taxonomy" id="461633"/>
    <lineage>
        <taxon>Eukaryota</taxon>
        <taxon>Viridiplantae</taxon>
        <taxon>Streptophyta</taxon>
        <taxon>Embryophyta</taxon>
        <taxon>Tracheophyta</taxon>
        <taxon>Spermatophyta</taxon>
        <taxon>Magnoliopsida</taxon>
        <taxon>Ranunculales</taxon>
        <taxon>Menispermaceae</taxon>
        <taxon>Menispermoideae</taxon>
        <taxon>Cissampelideae</taxon>
        <taxon>Stephania</taxon>
    </lineage>
</organism>
<dbReference type="Pfam" id="PF00069">
    <property type="entry name" value="Pkinase"/>
    <property type="match status" value="1"/>
</dbReference>
<evidence type="ECO:0000256" key="3">
    <source>
        <dbReference type="ARBA" id="ARBA00022777"/>
    </source>
</evidence>